<accession>A0A2P2Q4W7</accession>
<reference evidence="1" key="1">
    <citation type="submission" date="2018-02" db="EMBL/GenBank/DDBJ databases">
        <title>Rhizophora mucronata_Transcriptome.</title>
        <authorList>
            <person name="Meera S.P."/>
            <person name="Sreeshan A."/>
            <person name="Augustine A."/>
        </authorList>
    </citation>
    <scope>NUCLEOTIDE SEQUENCE</scope>
    <source>
        <tissue evidence="1">Leaf</tissue>
    </source>
</reference>
<organism evidence="1">
    <name type="scientific">Rhizophora mucronata</name>
    <name type="common">Asiatic mangrove</name>
    <dbReference type="NCBI Taxonomy" id="61149"/>
    <lineage>
        <taxon>Eukaryota</taxon>
        <taxon>Viridiplantae</taxon>
        <taxon>Streptophyta</taxon>
        <taxon>Embryophyta</taxon>
        <taxon>Tracheophyta</taxon>
        <taxon>Spermatophyta</taxon>
        <taxon>Magnoliopsida</taxon>
        <taxon>eudicotyledons</taxon>
        <taxon>Gunneridae</taxon>
        <taxon>Pentapetalae</taxon>
        <taxon>rosids</taxon>
        <taxon>fabids</taxon>
        <taxon>Malpighiales</taxon>
        <taxon>Rhizophoraceae</taxon>
        <taxon>Rhizophora</taxon>
    </lineage>
</organism>
<proteinExistence type="predicted"/>
<protein>
    <submittedName>
        <fullName evidence="1">U-box domain-containing family protein</fullName>
    </submittedName>
</protein>
<sequence length="31" mass="3341">MVLFSSKGKTFAAFNLSVLRYATDLESAVSS</sequence>
<name>A0A2P2Q4W7_RHIMU</name>
<dbReference type="AlphaFoldDB" id="A0A2P2Q4W7"/>
<dbReference type="EMBL" id="GGEC01081533">
    <property type="protein sequence ID" value="MBX62017.1"/>
    <property type="molecule type" value="Transcribed_RNA"/>
</dbReference>
<evidence type="ECO:0000313" key="1">
    <source>
        <dbReference type="EMBL" id="MBX62017.1"/>
    </source>
</evidence>